<name>A0A1C3WUB7_9HYPH</name>
<dbReference type="GO" id="GO:0003677">
    <property type="term" value="F:DNA binding"/>
    <property type="evidence" value="ECO:0007669"/>
    <property type="project" value="UniProtKB-KW"/>
</dbReference>
<dbReference type="GO" id="GO:0006355">
    <property type="term" value="P:regulation of DNA-templated transcription"/>
    <property type="evidence" value="ECO:0007669"/>
    <property type="project" value="InterPro"/>
</dbReference>
<organism evidence="5 6">
    <name type="scientific">Rhizobium lusitanum</name>
    <dbReference type="NCBI Taxonomy" id="293958"/>
    <lineage>
        <taxon>Bacteria</taxon>
        <taxon>Pseudomonadati</taxon>
        <taxon>Pseudomonadota</taxon>
        <taxon>Alphaproteobacteria</taxon>
        <taxon>Hyphomicrobiales</taxon>
        <taxon>Rhizobiaceae</taxon>
        <taxon>Rhizobium/Agrobacterium group</taxon>
        <taxon>Rhizobium</taxon>
    </lineage>
</organism>
<feature type="domain" description="HTH luxR-type" evidence="4">
    <location>
        <begin position="167"/>
        <end position="232"/>
    </location>
</feature>
<reference evidence="5 6" key="1">
    <citation type="submission" date="2016-08" db="EMBL/GenBank/DDBJ databases">
        <authorList>
            <person name="Seilhamer J.J."/>
        </authorList>
    </citation>
    <scope>NUCLEOTIDE SEQUENCE [LARGE SCALE GENOMIC DNA]</scope>
    <source>
        <strain evidence="5 6">P1-7</strain>
    </source>
</reference>
<dbReference type="InterPro" id="IPR036693">
    <property type="entry name" value="TF_LuxR_autoind-bd_dom_sf"/>
</dbReference>
<keyword evidence="1" id="KW-0805">Transcription regulation</keyword>
<dbReference type="NCBIfam" id="NF010444">
    <property type="entry name" value="PRK13870.1"/>
    <property type="match status" value="1"/>
</dbReference>
<evidence type="ECO:0000259" key="4">
    <source>
        <dbReference type="PROSITE" id="PS50043"/>
    </source>
</evidence>
<proteinExistence type="predicted"/>
<keyword evidence="2 5" id="KW-0238">DNA-binding</keyword>
<dbReference type="InterPro" id="IPR036388">
    <property type="entry name" value="WH-like_DNA-bd_sf"/>
</dbReference>
<dbReference type="Gene3D" id="3.30.450.80">
    <property type="entry name" value="Transcription factor LuxR-like, autoinducer-binding domain"/>
    <property type="match status" value="1"/>
</dbReference>
<dbReference type="SMART" id="SM00421">
    <property type="entry name" value="HTH_LUXR"/>
    <property type="match status" value="1"/>
</dbReference>
<dbReference type="InterPro" id="IPR000792">
    <property type="entry name" value="Tscrpt_reg_LuxR_C"/>
</dbReference>
<dbReference type="PROSITE" id="PS50043">
    <property type="entry name" value="HTH_LUXR_2"/>
    <property type="match status" value="1"/>
</dbReference>
<dbReference type="RefSeq" id="WP_037197774.1">
    <property type="nucleotide sequence ID" value="NZ_FMAF01000017.1"/>
</dbReference>
<evidence type="ECO:0000313" key="6">
    <source>
        <dbReference type="Proteomes" id="UP000199205"/>
    </source>
</evidence>
<dbReference type="EMBL" id="FMAF01000017">
    <property type="protein sequence ID" value="SCB43466.1"/>
    <property type="molecule type" value="Genomic_DNA"/>
</dbReference>
<dbReference type="AlphaFoldDB" id="A0A1C3WUB7"/>
<dbReference type="InterPro" id="IPR016032">
    <property type="entry name" value="Sig_transdc_resp-reg_C-effctor"/>
</dbReference>
<gene>
    <name evidence="5" type="ORF">GA0061101_11765</name>
</gene>
<dbReference type="SUPFAM" id="SSF46894">
    <property type="entry name" value="C-terminal effector domain of the bipartite response regulators"/>
    <property type="match status" value="1"/>
</dbReference>
<dbReference type="Pfam" id="PF03472">
    <property type="entry name" value="Autoind_bind"/>
    <property type="match status" value="1"/>
</dbReference>
<evidence type="ECO:0000256" key="1">
    <source>
        <dbReference type="ARBA" id="ARBA00023015"/>
    </source>
</evidence>
<protein>
    <submittedName>
        <fullName evidence="5">DNA-binding transcriptional regulator, CsgD family</fullName>
    </submittedName>
</protein>
<sequence>MQHWLDRLTDLSAIRGDEKILKQALAHLTKQAGFQGYAYLHIQPGHTIAASNYHPEWRETYFQRNLAAIDPVVRRAKSFKQLFTWSGEQNRHRLSKAERAFYAEAADFGIRSGITIPVKAANGSTSMFTLASEKTMIELERDIDAVAAAAAVGQLHARMSFLPLTPSEQHPAWLDPKEAAYLHWISVGKTMDEAADLEGVKYNSVKSKLEEARKRFQIHTMPHLVALAIRAGLI</sequence>
<dbReference type="OrthoDB" id="9803630at2"/>
<dbReference type="Proteomes" id="UP000199205">
    <property type="component" value="Unassembled WGS sequence"/>
</dbReference>
<dbReference type="Gene3D" id="1.10.10.10">
    <property type="entry name" value="Winged helix-like DNA-binding domain superfamily/Winged helix DNA-binding domain"/>
    <property type="match status" value="1"/>
</dbReference>
<evidence type="ECO:0000256" key="3">
    <source>
        <dbReference type="ARBA" id="ARBA00023163"/>
    </source>
</evidence>
<evidence type="ECO:0000313" key="5">
    <source>
        <dbReference type="EMBL" id="SCB43466.1"/>
    </source>
</evidence>
<keyword evidence="3" id="KW-0804">Transcription</keyword>
<accession>A0A1C3WUB7</accession>
<dbReference type="SUPFAM" id="SSF75516">
    <property type="entry name" value="Pheromone-binding domain of LuxR-like quorum-sensing transcription factors"/>
    <property type="match status" value="1"/>
</dbReference>
<evidence type="ECO:0000256" key="2">
    <source>
        <dbReference type="ARBA" id="ARBA00023125"/>
    </source>
</evidence>
<dbReference type="InterPro" id="IPR005143">
    <property type="entry name" value="TF_LuxR_autoind-bd_dom"/>
</dbReference>